<reference evidence="2 3" key="1">
    <citation type="submission" date="2023-01" db="EMBL/GenBank/DDBJ databases">
        <title>Analysis of 21 Apiospora genomes using comparative genomics revels a genus with tremendous synthesis potential of carbohydrate active enzymes and secondary metabolites.</title>
        <authorList>
            <person name="Sorensen T."/>
        </authorList>
    </citation>
    <scope>NUCLEOTIDE SEQUENCE [LARGE SCALE GENOMIC DNA]</scope>
    <source>
        <strain evidence="2 3">CBS 114990</strain>
    </source>
</reference>
<keyword evidence="1" id="KW-0732">Signal</keyword>
<organism evidence="2 3">
    <name type="scientific">Apiospora hydei</name>
    <dbReference type="NCBI Taxonomy" id="1337664"/>
    <lineage>
        <taxon>Eukaryota</taxon>
        <taxon>Fungi</taxon>
        <taxon>Dikarya</taxon>
        <taxon>Ascomycota</taxon>
        <taxon>Pezizomycotina</taxon>
        <taxon>Sordariomycetes</taxon>
        <taxon>Xylariomycetidae</taxon>
        <taxon>Amphisphaeriales</taxon>
        <taxon>Apiosporaceae</taxon>
        <taxon>Apiospora</taxon>
    </lineage>
</organism>
<name>A0ABR1VJI6_9PEZI</name>
<dbReference type="Proteomes" id="UP001433268">
    <property type="component" value="Unassembled WGS sequence"/>
</dbReference>
<feature type="signal peptide" evidence="1">
    <location>
        <begin position="1"/>
        <end position="20"/>
    </location>
</feature>
<keyword evidence="3" id="KW-1185">Reference proteome</keyword>
<sequence>MMRTTIILTVFWSLLSLVIGSPVPQAEEPGLWNLNIDTPDREAMATELVRHEYQKEADQVSHILPRDKNVTQPLNVSAKYEVTCDSLRLDKKAFNEANSYFKTWCDSDDGQASPFQHYFIDFENVRIAVCNWGLWNPCRGDELENAWDKINVTCPDDDATVAEGMWYEPAWRKGYWRDDCTTKNLCDGDMYLDCRNEGEGVSVTGWRKKDWSGH</sequence>
<evidence type="ECO:0000313" key="3">
    <source>
        <dbReference type="Proteomes" id="UP001433268"/>
    </source>
</evidence>
<gene>
    <name evidence="2" type="ORF">PG997_011605</name>
</gene>
<dbReference type="RefSeq" id="XP_066665210.1">
    <property type="nucleotide sequence ID" value="XM_066815920.1"/>
</dbReference>
<accession>A0ABR1VJI6</accession>
<dbReference type="GeneID" id="92048980"/>
<comment type="caution">
    <text evidence="2">The sequence shown here is derived from an EMBL/GenBank/DDBJ whole genome shotgun (WGS) entry which is preliminary data.</text>
</comment>
<feature type="chain" id="PRO_5046459597" evidence="1">
    <location>
        <begin position="21"/>
        <end position="214"/>
    </location>
</feature>
<proteinExistence type="predicted"/>
<dbReference type="EMBL" id="JAQQWN010000008">
    <property type="protein sequence ID" value="KAK8071402.1"/>
    <property type="molecule type" value="Genomic_DNA"/>
</dbReference>
<protein>
    <submittedName>
        <fullName evidence="2">Uncharacterized protein</fullName>
    </submittedName>
</protein>
<evidence type="ECO:0000313" key="2">
    <source>
        <dbReference type="EMBL" id="KAK8071402.1"/>
    </source>
</evidence>
<evidence type="ECO:0000256" key="1">
    <source>
        <dbReference type="SAM" id="SignalP"/>
    </source>
</evidence>